<dbReference type="OrthoDB" id="668782at2"/>
<dbReference type="RefSeq" id="WP_093950351.1">
    <property type="nucleotide sequence ID" value="NZ_NMUL01000029.1"/>
</dbReference>
<dbReference type="AlphaFoldDB" id="A0A229SZD4"/>
<comment type="similarity">
    <text evidence="1">Belongs to the YciI family.</text>
</comment>
<dbReference type="Gene3D" id="3.30.70.1060">
    <property type="entry name" value="Dimeric alpha+beta barrel"/>
    <property type="match status" value="1"/>
</dbReference>
<accession>A0A229SZD4</accession>
<dbReference type="InterPro" id="IPR005545">
    <property type="entry name" value="YCII"/>
</dbReference>
<name>A0A229SZD4_9PSEU</name>
<proteinExistence type="inferred from homology"/>
<evidence type="ECO:0000259" key="2">
    <source>
        <dbReference type="Pfam" id="PF03795"/>
    </source>
</evidence>
<gene>
    <name evidence="3" type="ORF">CF165_26845</name>
</gene>
<evidence type="ECO:0000256" key="1">
    <source>
        <dbReference type="ARBA" id="ARBA00007689"/>
    </source>
</evidence>
<dbReference type="Proteomes" id="UP000215199">
    <property type="component" value="Unassembled WGS sequence"/>
</dbReference>
<evidence type="ECO:0000313" key="4">
    <source>
        <dbReference type="Proteomes" id="UP000215199"/>
    </source>
</evidence>
<dbReference type="Pfam" id="PF03795">
    <property type="entry name" value="YCII"/>
    <property type="match status" value="1"/>
</dbReference>
<reference evidence="4" key="1">
    <citation type="submission" date="2017-07" db="EMBL/GenBank/DDBJ databases">
        <title>Comparative genome mining reveals phylogenetic distribution patterns of secondary metabolites in Amycolatopsis.</title>
        <authorList>
            <person name="Adamek M."/>
            <person name="Alanjary M."/>
            <person name="Sales-Ortells H."/>
            <person name="Goodfellow M."/>
            <person name="Bull A.T."/>
            <person name="Kalinowski J."/>
            <person name="Ziemert N."/>
        </authorList>
    </citation>
    <scope>NUCLEOTIDE SEQUENCE [LARGE SCALE GENOMIC DNA]</scope>
    <source>
        <strain evidence="4">H5</strain>
    </source>
</reference>
<comment type="caution">
    <text evidence="3">The sequence shown here is derived from an EMBL/GenBank/DDBJ whole genome shotgun (WGS) entry which is preliminary data.</text>
</comment>
<organism evidence="3 4">
    <name type="scientific">Amycolatopsis vastitatis</name>
    <dbReference type="NCBI Taxonomy" id="1905142"/>
    <lineage>
        <taxon>Bacteria</taxon>
        <taxon>Bacillati</taxon>
        <taxon>Actinomycetota</taxon>
        <taxon>Actinomycetes</taxon>
        <taxon>Pseudonocardiales</taxon>
        <taxon>Pseudonocardiaceae</taxon>
        <taxon>Amycolatopsis</taxon>
    </lineage>
</organism>
<evidence type="ECO:0000313" key="3">
    <source>
        <dbReference type="EMBL" id="OXM64368.1"/>
    </source>
</evidence>
<feature type="domain" description="YCII-related" evidence="2">
    <location>
        <begin position="1"/>
        <end position="91"/>
    </location>
</feature>
<protein>
    <recommendedName>
        <fullName evidence="2">YCII-related domain-containing protein</fullName>
    </recommendedName>
</protein>
<dbReference type="SUPFAM" id="SSF54909">
    <property type="entry name" value="Dimeric alpha+beta barrel"/>
    <property type="match status" value="1"/>
</dbReference>
<keyword evidence="4" id="KW-1185">Reference proteome</keyword>
<dbReference type="InterPro" id="IPR011008">
    <property type="entry name" value="Dimeric_a/b-barrel"/>
</dbReference>
<dbReference type="EMBL" id="NMUL01000029">
    <property type="protein sequence ID" value="OXM64368.1"/>
    <property type="molecule type" value="Genomic_DNA"/>
</dbReference>
<dbReference type="PANTHER" id="PTHR35174">
    <property type="entry name" value="BLL7171 PROTEIN-RELATED"/>
    <property type="match status" value="1"/>
</dbReference>
<sequence>MRYLMMSKATDQTPDEKLYAEMGKFIEEMTAAGVLLATGGLNPKGIRVTSAGDEITVTDGPFTEAKEAVAGFALVEVRSEEEAIELARRFRKVVGDGESIIQQVFGP</sequence>